<dbReference type="EMBL" id="JAMRXG010000018">
    <property type="protein sequence ID" value="MCM6778003.1"/>
    <property type="molecule type" value="Genomic_DNA"/>
</dbReference>
<proteinExistence type="predicted"/>
<dbReference type="Gene3D" id="1.10.260.40">
    <property type="entry name" value="lambda repressor-like DNA-binding domains"/>
    <property type="match status" value="1"/>
</dbReference>
<protein>
    <submittedName>
        <fullName evidence="2">Helix-turn-helix transcriptional regulator</fullName>
    </submittedName>
</protein>
<gene>
    <name evidence="2" type="ORF">NDR86_31420</name>
</gene>
<dbReference type="Pfam" id="PF13560">
    <property type="entry name" value="HTH_31"/>
    <property type="match status" value="1"/>
</dbReference>
<evidence type="ECO:0000313" key="2">
    <source>
        <dbReference type="EMBL" id="MCM6778003.1"/>
    </source>
</evidence>
<organism evidence="2 3">
    <name type="scientific">Nocardia pulmonis</name>
    <dbReference type="NCBI Taxonomy" id="2951408"/>
    <lineage>
        <taxon>Bacteria</taxon>
        <taxon>Bacillati</taxon>
        <taxon>Actinomycetota</taxon>
        <taxon>Actinomycetes</taxon>
        <taxon>Mycobacteriales</taxon>
        <taxon>Nocardiaceae</taxon>
        <taxon>Nocardia</taxon>
    </lineage>
</organism>
<evidence type="ECO:0000259" key="1">
    <source>
        <dbReference type="PROSITE" id="PS50943"/>
    </source>
</evidence>
<sequence length="393" mass="42742">MATDEIGVRIAHERKLRGLTQAQLAARIQYSLSYLRKVERGVETPSEGFKAAVVAALGVDPAQLSGAPYLATLEEDGPIDGLEELRVILAEGSFVRGIEPPGHEELGAELRSVQSALRSDRTRAALAQIPDLLRKLYGALESSHEQGERSRIYKMLCETYIAAEGALCRLGFTSLLALVLDRLDWAAAQADDSGYVVRSMMKRARLLMAHGSLDVAMSLVERGLGMIVGGGEAEQVLRGYGHLRGAIVAARDRQLETATDHIREARRIAQLIGHESDIYTTEFGPGNVEIHACAVELEAGDPGKAARQGAMLYLPADVAAPRAGHHWQDNARAWLMTGKPDEALKALNKARSIAPQQTKLHPSVRDTLYGIAAQERFRNDSLGNFARWVGVTL</sequence>
<dbReference type="InterPro" id="IPR010982">
    <property type="entry name" value="Lambda_DNA-bd_dom_sf"/>
</dbReference>
<dbReference type="SUPFAM" id="SSF47413">
    <property type="entry name" value="lambda repressor-like DNA-binding domains"/>
    <property type="match status" value="1"/>
</dbReference>
<feature type="domain" description="HTH cro/C1-type" evidence="1">
    <location>
        <begin position="10"/>
        <end position="64"/>
    </location>
</feature>
<evidence type="ECO:0000313" key="3">
    <source>
        <dbReference type="Proteomes" id="UP001139157"/>
    </source>
</evidence>
<dbReference type="RefSeq" id="WP_251917459.1">
    <property type="nucleotide sequence ID" value="NZ_JAMRXG010000018.1"/>
</dbReference>
<accession>A0A9X2EGY0</accession>
<dbReference type="SUPFAM" id="SSF48452">
    <property type="entry name" value="TPR-like"/>
    <property type="match status" value="1"/>
</dbReference>
<dbReference type="PROSITE" id="PS50943">
    <property type="entry name" value="HTH_CROC1"/>
    <property type="match status" value="1"/>
</dbReference>
<comment type="caution">
    <text evidence="2">The sequence shown here is derived from an EMBL/GenBank/DDBJ whole genome shotgun (WGS) entry which is preliminary data.</text>
</comment>
<dbReference type="SMART" id="SM00530">
    <property type="entry name" value="HTH_XRE"/>
    <property type="match status" value="1"/>
</dbReference>
<dbReference type="InterPro" id="IPR011990">
    <property type="entry name" value="TPR-like_helical_dom_sf"/>
</dbReference>
<name>A0A9X2EGY0_9NOCA</name>
<reference evidence="2" key="1">
    <citation type="submission" date="2022-06" db="EMBL/GenBank/DDBJ databases">
        <title>Novel species in genus nocardia.</title>
        <authorList>
            <person name="Li F."/>
        </authorList>
    </citation>
    <scope>NUCLEOTIDE SEQUENCE</scope>
    <source>
        <strain evidence="2">CDC141</strain>
    </source>
</reference>
<dbReference type="Proteomes" id="UP001139157">
    <property type="component" value="Unassembled WGS sequence"/>
</dbReference>
<dbReference type="GO" id="GO:0003677">
    <property type="term" value="F:DNA binding"/>
    <property type="evidence" value="ECO:0007669"/>
    <property type="project" value="InterPro"/>
</dbReference>
<dbReference type="InterPro" id="IPR001387">
    <property type="entry name" value="Cro/C1-type_HTH"/>
</dbReference>
<dbReference type="Gene3D" id="1.25.40.10">
    <property type="entry name" value="Tetratricopeptide repeat domain"/>
    <property type="match status" value="1"/>
</dbReference>
<dbReference type="AlphaFoldDB" id="A0A9X2EGY0"/>
<dbReference type="CDD" id="cd00093">
    <property type="entry name" value="HTH_XRE"/>
    <property type="match status" value="1"/>
</dbReference>
<keyword evidence="3" id="KW-1185">Reference proteome</keyword>